<dbReference type="EMBL" id="BK015839">
    <property type="protein sequence ID" value="DAE27451.1"/>
    <property type="molecule type" value="Genomic_DNA"/>
</dbReference>
<sequence>MFQIIHLSYLSLKLLKSSPESNRIKAPRLLFYQTYFLRRNFKPVYNLSSI</sequence>
<evidence type="ECO:0000313" key="1">
    <source>
        <dbReference type="EMBL" id="DAE27451.1"/>
    </source>
</evidence>
<reference evidence="1" key="1">
    <citation type="journal article" date="2021" name="Proc. Natl. Acad. Sci. U.S.A.">
        <title>A Catalog of Tens of Thousands of Viruses from Human Metagenomes Reveals Hidden Associations with Chronic Diseases.</title>
        <authorList>
            <person name="Tisza M.J."/>
            <person name="Buck C.B."/>
        </authorList>
    </citation>
    <scope>NUCLEOTIDE SEQUENCE</scope>
    <source>
        <strain evidence="1">CtLTC15</strain>
    </source>
</reference>
<name>A0A8S5R8F0_9VIRU</name>
<protein>
    <submittedName>
        <fullName evidence="1">Uncharacterized protein</fullName>
    </submittedName>
</protein>
<proteinExistence type="predicted"/>
<accession>A0A8S5R8F0</accession>
<organism evidence="1">
    <name type="scientific">virus sp. ctLTC15</name>
    <dbReference type="NCBI Taxonomy" id="2826801"/>
    <lineage>
        <taxon>Viruses</taxon>
    </lineage>
</organism>